<gene>
    <name evidence="1" type="ORF">IAC87_05285</name>
</gene>
<sequence length="231" mass="25415">MKRISAIILCVLLCASCERHGGNDKDLGNDDNITGAVNSEGFLISYIYPCELDIQRGDADSLKVLIRGDSATDEEKHILMEKYGDTTFNSTLIEPTGAIAIEFTGIEITSDKDFDAGHKAGASLADIAVFHGASAWEYINAGCPDSRTLNVSCPDYWNPMKDFSGPPYYCNGFRRIDKPIGEITENDLILIDSNSIIEFLQQPEQPGTHTITIRFIGEGITIEGDFEMTFE</sequence>
<reference evidence="1" key="2">
    <citation type="journal article" date="2021" name="PeerJ">
        <title>Extensive microbial diversity within the chicken gut microbiome revealed by metagenomics and culture.</title>
        <authorList>
            <person name="Gilroy R."/>
            <person name="Ravi A."/>
            <person name="Getino M."/>
            <person name="Pursley I."/>
            <person name="Horton D.L."/>
            <person name="Alikhan N.F."/>
            <person name="Baker D."/>
            <person name="Gharbi K."/>
            <person name="Hall N."/>
            <person name="Watson M."/>
            <person name="Adriaenssens E.M."/>
            <person name="Foster-Nyarko E."/>
            <person name="Jarju S."/>
            <person name="Secka A."/>
            <person name="Antonio M."/>
            <person name="Oren A."/>
            <person name="Chaudhuri R.R."/>
            <person name="La Ragione R."/>
            <person name="Hildebrand F."/>
            <person name="Pallen M.J."/>
        </authorList>
    </citation>
    <scope>NUCLEOTIDE SEQUENCE</scope>
    <source>
        <strain evidence="1">B3-2255</strain>
    </source>
</reference>
<evidence type="ECO:0000313" key="1">
    <source>
        <dbReference type="EMBL" id="MBO8481942.1"/>
    </source>
</evidence>
<reference evidence="1" key="1">
    <citation type="submission" date="2020-10" db="EMBL/GenBank/DDBJ databases">
        <authorList>
            <person name="Gilroy R."/>
        </authorList>
    </citation>
    <scope>NUCLEOTIDE SEQUENCE</scope>
    <source>
        <strain evidence="1">B3-2255</strain>
    </source>
</reference>
<dbReference type="EMBL" id="JADILY010000109">
    <property type="protein sequence ID" value="MBO8481942.1"/>
    <property type="molecule type" value="Genomic_DNA"/>
</dbReference>
<accession>A0A9D9IZ85</accession>
<organism evidence="1 2">
    <name type="scientific">Candidatus Merdivivens faecigallinarum</name>
    <dbReference type="NCBI Taxonomy" id="2840871"/>
    <lineage>
        <taxon>Bacteria</taxon>
        <taxon>Pseudomonadati</taxon>
        <taxon>Bacteroidota</taxon>
        <taxon>Bacteroidia</taxon>
        <taxon>Bacteroidales</taxon>
        <taxon>Muribaculaceae</taxon>
        <taxon>Muribaculaceae incertae sedis</taxon>
        <taxon>Candidatus Merdivivens</taxon>
    </lineage>
</organism>
<protein>
    <submittedName>
        <fullName evidence="1">Uncharacterized protein</fullName>
    </submittedName>
</protein>
<comment type="caution">
    <text evidence="1">The sequence shown here is derived from an EMBL/GenBank/DDBJ whole genome shotgun (WGS) entry which is preliminary data.</text>
</comment>
<dbReference type="Proteomes" id="UP000823772">
    <property type="component" value="Unassembled WGS sequence"/>
</dbReference>
<proteinExistence type="predicted"/>
<name>A0A9D9IZ85_9BACT</name>
<evidence type="ECO:0000313" key="2">
    <source>
        <dbReference type="Proteomes" id="UP000823772"/>
    </source>
</evidence>
<dbReference type="AlphaFoldDB" id="A0A9D9IZ85"/>